<evidence type="ECO:0000259" key="6">
    <source>
        <dbReference type="PROSITE" id="PS51525"/>
    </source>
</evidence>
<feature type="compositionally biased region" description="Low complexity" evidence="4">
    <location>
        <begin position="179"/>
        <end position="195"/>
    </location>
</feature>
<evidence type="ECO:0000256" key="4">
    <source>
        <dbReference type="SAM" id="MobiDB-lite"/>
    </source>
</evidence>
<organism evidence="7 8">
    <name type="scientific">Cuscuta europaea</name>
    <name type="common">European dodder</name>
    <dbReference type="NCBI Taxonomy" id="41803"/>
    <lineage>
        <taxon>Eukaryota</taxon>
        <taxon>Viridiplantae</taxon>
        <taxon>Streptophyta</taxon>
        <taxon>Embryophyta</taxon>
        <taxon>Tracheophyta</taxon>
        <taxon>Spermatophyta</taxon>
        <taxon>Magnoliopsida</taxon>
        <taxon>eudicotyledons</taxon>
        <taxon>Gunneridae</taxon>
        <taxon>Pentapetalae</taxon>
        <taxon>asterids</taxon>
        <taxon>lamiids</taxon>
        <taxon>Solanales</taxon>
        <taxon>Convolvulaceae</taxon>
        <taxon>Cuscuteae</taxon>
        <taxon>Cuscuta</taxon>
        <taxon>Cuscuta subgen. Cuscuta</taxon>
    </lineage>
</organism>
<evidence type="ECO:0000256" key="1">
    <source>
        <dbReference type="ARBA" id="ARBA00023015"/>
    </source>
</evidence>
<feature type="coiled-coil region" evidence="3">
    <location>
        <begin position="256"/>
        <end position="283"/>
    </location>
</feature>
<dbReference type="Pfam" id="PF17035">
    <property type="entry name" value="BET"/>
    <property type="match status" value="1"/>
</dbReference>
<evidence type="ECO:0000256" key="3">
    <source>
        <dbReference type="SAM" id="Coils"/>
    </source>
</evidence>
<keyword evidence="8" id="KW-1185">Reference proteome</keyword>
<evidence type="ECO:0000313" key="8">
    <source>
        <dbReference type="Proteomes" id="UP001152484"/>
    </source>
</evidence>
<sequence>MLLTSLVFFYCRFWVSLRRLLTASLHRKQLIAESPMGSDASNVGNITGPDYFSFYKCEIAELLSQDEDFLPSSLQTSVSSDNLNGNMATAKKCNTASSSSLFSDCIGPEVSETKIEKLKSLLRQSVFSLSQDVDEMVDPVLKLCELKSVLLGFSDSLRSISAVDAPGADQGNPCKKLKPSTLSSPASASESQGSQERSDPEPFNNSCRFKRKKGREALLTNEKSNDCLSDASVGAAKEDGVDDHLFLLQSERSIVEEGLKRESDDLLAMLSHMEQELEELLDAVTSKCRLMTLLEKQQLQRMIKNLPPRNLDGVLKIIQCHRQSDTFCSNQIHIDLEKEDNITLWRLYFYVEAVENAKKLCSAR</sequence>
<feature type="domain" description="NET" evidence="6">
    <location>
        <begin position="281"/>
        <end position="362"/>
    </location>
</feature>
<dbReference type="InterPro" id="IPR038336">
    <property type="entry name" value="NET_sf"/>
</dbReference>
<feature type="chain" id="PRO_5040249214" description="NET domain-containing protein" evidence="5">
    <location>
        <begin position="19"/>
        <end position="364"/>
    </location>
</feature>
<keyword evidence="5" id="KW-0732">Signal</keyword>
<dbReference type="EMBL" id="CAMAPE010000066">
    <property type="protein sequence ID" value="CAH9115370.1"/>
    <property type="molecule type" value="Genomic_DNA"/>
</dbReference>
<keyword evidence="2" id="KW-0804">Transcription</keyword>
<accession>A0A9P0ZU74</accession>
<feature type="signal peptide" evidence="5">
    <location>
        <begin position="1"/>
        <end position="18"/>
    </location>
</feature>
<evidence type="ECO:0000313" key="7">
    <source>
        <dbReference type="EMBL" id="CAH9115370.1"/>
    </source>
</evidence>
<comment type="caution">
    <text evidence="7">The sequence shown here is derived from an EMBL/GenBank/DDBJ whole genome shotgun (WGS) entry which is preliminary data.</text>
</comment>
<evidence type="ECO:0000256" key="5">
    <source>
        <dbReference type="SAM" id="SignalP"/>
    </source>
</evidence>
<evidence type="ECO:0000256" key="2">
    <source>
        <dbReference type="ARBA" id="ARBA00023163"/>
    </source>
</evidence>
<dbReference type="InterPro" id="IPR027353">
    <property type="entry name" value="NET_dom"/>
</dbReference>
<gene>
    <name evidence="7" type="ORF">CEURO_LOCUS20786</name>
</gene>
<dbReference type="OrthoDB" id="21449at2759"/>
<dbReference type="Proteomes" id="UP001152484">
    <property type="component" value="Unassembled WGS sequence"/>
</dbReference>
<dbReference type="AlphaFoldDB" id="A0A9P0ZU74"/>
<dbReference type="PANTHER" id="PTHR45926">
    <property type="entry name" value="OSJNBA0053K19.4 PROTEIN"/>
    <property type="match status" value="1"/>
</dbReference>
<dbReference type="Gene3D" id="1.20.1270.220">
    <property type="match status" value="1"/>
</dbReference>
<name>A0A9P0ZU74_CUSEU</name>
<proteinExistence type="predicted"/>
<protein>
    <recommendedName>
        <fullName evidence="6">NET domain-containing protein</fullName>
    </recommendedName>
</protein>
<feature type="region of interest" description="Disordered" evidence="4">
    <location>
        <begin position="164"/>
        <end position="207"/>
    </location>
</feature>
<dbReference type="PROSITE" id="PS51525">
    <property type="entry name" value="NET"/>
    <property type="match status" value="1"/>
</dbReference>
<reference evidence="7" key="1">
    <citation type="submission" date="2022-07" db="EMBL/GenBank/DDBJ databases">
        <authorList>
            <person name="Macas J."/>
            <person name="Novak P."/>
            <person name="Neumann P."/>
        </authorList>
    </citation>
    <scope>NUCLEOTIDE SEQUENCE</scope>
</reference>
<keyword evidence="3" id="KW-0175">Coiled coil</keyword>
<keyword evidence="1" id="KW-0805">Transcription regulation</keyword>